<dbReference type="PANTHER" id="PTHR10887">
    <property type="entry name" value="DNA2/NAM7 HELICASE FAMILY"/>
    <property type="match status" value="1"/>
</dbReference>
<protein>
    <recommendedName>
        <fullName evidence="10">Helicase MAGATAMA 3</fullName>
    </recommendedName>
</protein>
<evidence type="ECO:0000256" key="2">
    <source>
        <dbReference type="ARBA" id="ARBA00022801"/>
    </source>
</evidence>
<feature type="domain" description="DNA2/NAM7 helicase-like C-terminal" evidence="6">
    <location>
        <begin position="696"/>
        <end position="892"/>
    </location>
</feature>
<proteinExistence type="predicted"/>
<dbReference type="GO" id="GO:0004386">
    <property type="term" value="F:helicase activity"/>
    <property type="evidence" value="ECO:0007669"/>
    <property type="project" value="UniProtKB-KW"/>
</dbReference>
<dbReference type="AlphaFoldDB" id="A0A7N2LIJ1"/>
<dbReference type="InterPro" id="IPR041679">
    <property type="entry name" value="DNA2/NAM7-like_C"/>
</dbReference>
<evidence type="ECO:0000259" key="5">
    <source>
        <dbReference type="Pfam" id="PF13086"/>
    </source>
</evidence>
<keyword evidence="1" id="KW-0547">Nucleotide-binding</keyword>
<accession>A0A7N2LIJ1</accession>
<name>A0A7N2LIJ1_QUELO</name>
<feature type="domain" description="DUF6469" evidence="7">
    <location>
        <begin position="144"/>
        <end position="258"/>
    </location>
</feature>
<feature type="domain" description="DNA2/NAM7 helicase helicase" evidence="5">
    <location>
        <begin position="307"/>
        <end position="688"/>
    </location>
</feature>
<dbReference type="Gramene" id="QL04p067166:mrna">
    <property type="protein sequence ID" value="QL04p067166:mrna"/>
    <property type="gene ID" value="QL04p067166"/>
</dbReference>
<dbReference type="Gene3D" id="3.40.50.300">
    <property type="entry name" value="P-loop containing nucleotide triphosphate hydrolases"/>
    <property type="match status" value="2"/>
</dbReference>
<dbReference type="PANTHER" id="PTHR10887:SF522">
    <property type="entry name" value="P-LOOP CONTAINING NUCLEOSIDE TRIPHOSPHATE HYDROLASES SUPERFAMILY PROTEIN"/>
    <property type="match status" value="1"/>
</dbReference>
<dbReference type="GO" id="GO:0005524">
    <property type="term" value="F:ATP binding"/>
    <property type="evidence" value="ECO:0007669"/>
    <property type="project" value="UniProtKB-KW"/>
</dbReference>
<reference evidence="8" key="2">
    <citation type="submission" date="2021-01" db="UniProtKB">
        <authorList>
            <consortium name="EnsemblPlants"/>
        </authorList>
    </citation>
    <scope>IDENTIFICATION</scope>
</reference>
<dbReference type="FunFam" id="3.40.50.300:FF:000326">
    <property type="entry name" value="P-loop containing nucleoside triphosphate hydrolase"/>
    <property type="match status" value="1"/>
</dbReference>
<organism evidence="8 9">
    <name type="scientific">Quercus lobata</name>
    <name type="common">Valley oak</name>
    <dbReference type="NCBI Taxonomy" id="97700"/>
    <lineage>
        <taxon>Eukaryota</taxon>
        <taxon>Viridiplantae</taxon>
        <taxon>Streptophyta</taxon>
        <taxon>Embryophyta</taxon>
        <taxon>Tracheophyta</taxon>
        <taxon>Spermatophyta</taxon>
        <taxon>Magnoliopsida</taxon>
        <taxon>eudicotyledons</taxon>
        <taxon>Gunneridae</taxon>
        <taxon>Pentapetalae</taxon>
        <taxon>rosids</taxon>
        <taxon>fabids</taxon>
        <taxon>Fagales</taxon>
        <taxon>Fagaceae</taxon>
        <taxon>Quercus</taxon>
    </lineage>
</organism>
<evidence type="ECO:0008006" key="10">
    <source>
        <dbReference type="Google" id="ProtNLM"/>
    </source>
</evidence>
<dbReference type="GO" id="GO:0016787">
    <property type="term" value="F:hydrolase activity"/>
    <property type="evidence" value="ECO:0007669"/>
    <property type="project" value="UniProtKB-KW"/>
</dbReference>
<reference evidence="8 9" key="1">
    <citation type="journal article" date="2016" name="G3 (Bethesda)">
        <title>First Draft Assembly and Annotation of the Genome of a California Endemic Oak Quercus lobata Nee (Fagaceae).</title>
        <authorList>
            <person name="Sork V.L."/>
            <person name="Fitz-Gibbon S.T."/>
            <person name="Puiu D."/>
            <person name="Crepeau M."/>
            <person name="Gugger P.F."/>
            <person name="Sherman R."/>
            <person name="Stevens K."/>
            <person name="Langley C.H."/>
            <person name="Pellegrini M."/>
            <person name="Salzberg S.L."/>
        </authorList>
    </citation>
    <scope>NUCLEOTIDE SEQUENCE [LARGE SCALE GENOMIC DNA]</scope>
    <source>
        <strain evidence="8 9">cv. SW786</strain>
    </source>
</reference>
<dbReference type="EMBL" id="LRBV02000004">
    <property type="status" value="NOT_ANNOTATED_CDS"/>
    <property type="molecule type" value="Genomic_DNA"/>
</dbReference>
<keyword evidence="4" id="KW-0067">ATP-binding</keyword>
<dbReference type="InterPro" id="IPR041677">
    <property type="entry name" value="DNA2/NAM7_AAA_11"/>
</dbReference>
<dbReference type="Pfam" id="PF13086">
    <property type="entry name" value="AAA_11"/>
    <property type="match status" value="1"/>
</dbReference>
<dbReference type="OMA" id="IWSIDME"/>
<keyword evidence="9" id="KW-1185">Reference proteome</keyword>
<dbReference type="Proteomes" id="UP000594261">
    <property type="component" value="Chromosome 4"/>
</dbReference>
<dbReference type="InterPro" id="IPR045055">
    <property type="entry name" value="DNA2/NAM7-like"/>
</dbReference>
<dbReference type="EnsemblPlants" id="QL04p067166:mrna">
    <property type="protein sequence ID" value="QL04p067166:mrna"/>
    <property type="gene ID" value="QL04p067166"/>
</dbReference>
<dbReference type="InParanoid" id="A0A7N2LIJ1"/>
<keyword evidence="2" id="KW-0378">Hydrolase</keyword>
<evidence type="ECO:0000313" key="8">
    <source>
        <dbReference type="EnsemblPlants" id="QL04p067166:mrna"/>
    </source>
</evidence>
<evidence type="ECO:0000256" key="3">
    <source>
        <dbReference type="ARBA" id="ARBA00022806"/>
    </source>
</evidence>
<dbReference type="Pfam" id="PF20073">
    <property type="entry name" value="DUF6469"/>
    <property type="match status" value="1"/>
</dbReference>
<evidence type="ECO:0000313" key="9">
    <source>
        <dbReference type="Proteomes" id="UP000594261"/>
    </source>
</evidence>
<dbReference type="GO" id="GO:0005694">
    <property type="term" value="C:chromosome"/>
    <property type="evidence" value="ECO:0007669"/>
    <property type="project" value="UniProtKB-ARBA"/>
</dbReference>
<sequence length="1136" mass="129634">MIDKTELKKDESQDRSLIGLLSWSIKGVLNVLFNNNSEQETKIMESMVEKTETKIMESMVEKTEVKKEEIPGRSLVDLVFSWSLKDVLNEDLHKHQVRKIPETFSSTTEYLTSFCDALVEETHADLLSSMSTVSQAPTRAIFSVTQSVKCKPPKDLLYHVTLESVKRIENHGVRYEPEVRDIIAITDVRPKCIDDLERQNRSYVVAFVLSVRYESSLTILSSKPILFEHDKNKKRQTLYAVPLVNMTTNIRIWRALNSKLEGGNLNIIQNVLQSSSMDATNCTTFLIEENCNAAFAAISSKICSSDLNDSQKDAVLSCLVTRESNHQNTVKLIWGPPGTGKTKTVGVLLFSLLRMKCKTLTCAPTNTAVLEVTQRLLKNVTESLEYDTYGLGDVVLFGNGKRMKILDRHNLLDIFLDNRVSILHECLVSSSGWKGSLTSMICLLEDPRRQYNLYLNDRSMIDNEEEKIDDKKSKKNVRNVIVKASNENKYKKNEGQVVDKCDSHLSFEEFVQRRFNCILQRLKYCNVNLCTHLPTSFISLEVVKKMKLSLDLLTSLEKLLSNVTVADKELEQVSEENDQRFGHLMKYGFVRGDCLRILRTIPKKFPVPDFRYEWEIKKFCLENSCLYFCTVSSSAKLHEVKTQWEVLVIDEAAQLKECESTIPLQLPGLRLAILIGDERQLPAMVKSKVSEEAGFGRSLFQRLVLLGKNKNLLNVQHRMHPSISLFPNRVFYENQILDGPNVKERRYERRFLQGNMFGSYSFINIAHGKEEFDYSHSLKNMVEVAVASEIVASLFKEFVRTKKKVKVGIISPYKAQVYAIGEKVKHYSADSNDDFSISVRSVDGFQGGEEDVIIISTVRCNMNGVVGFLENHQRANVALTRARHCLWILGNEATLTKSCTIWKELVIDAKKRGRFYNADVDKNLAQAITVALVEHNQIHILLNMDSFLFRKAKWKVSFSNDFLNSMSRVKNVETCKQVLTLLENLANDILKENSYYIQILKVWDILPLSEIPRVANHLDVLFENYTVDKMSQCKYKSLNGCLLVPMRWSINSCSCPEVDPLLSLSKSLVSLSLRDDSESSSTTDMYAFGGRDASEEGYNHHQPEIILTRLKNSKKWDRAQEMQILEQLSRLSCAQS</sequence>
<evidence type="ECO:0000259" key="7">
    <source>
        <dbReference type="Pfam" id="PF20073"/>
    </source>
</evidence>
<evidence type="ECO:0000256" key="1">
    <source>
        <dbReference type="ARBA" id="ARBA00022741"/>
    </source>
</evidence>
<dbReference type="InterPro" id="IPR027417">
    <property type="entry name" value="P-loop_NTPase"/>
</dbReference>
<dbReference type="InterPro" id="IPR047187">
    <property type="entry name" value="SF1_C_Upf1"/>
</dbReference>
<dbReference type="InterPro" id="IPR045529">
    <property type="entry name" value="DUF6469"/>
</dbReference>
<keyword evidence="3" id="KW-0347">Helicase</keyword>
<dbReference type="CDD" id="cd18808">
    <property type="entry name" value="SF1_C_Upf1"/>
    <property type="match status" value="1"/>
</dbReference>
<evidence type="ECO:0000259" key="6">
    <source>
        <dbReference type="Pfam" id="PF13087"/>
    </source>
</evidence>
<dbReference type="SUPFAM" id="SSF52540">
    <property type="entry name" value="P-loop containing nucleoside triphosphate hydrolases"/>
    <property type="match status" value="1"/>
</dbReference>
<dbReference type="Pfam" id="PF13087">
    <property type="entry name" value="AAA_12"/>
    <property type="match status" value="1"/>
</dbReference>
<evidence type="ECO:0000256" key="4">
    <source>
        <dbReference type="ARBA" id="ARBA00022840"/>
    </source>
</evidence>